<name>A0A8H6XA34_9AGAR</name>
<reference evidence="1" key="1">
    <citation type="submission" date="2020-05" db="EMBL/GenBank/DDBJ databases">
        <title>Mycena genomes resolve the evolution of fungal bioluminescence.</title>
        <authorList>
            <person name="Tsai I.J."/>
        </authorList>
    </citation>
    <scope>NUCLEOTIDE SEQUENCE</scope>
    <source>
        <strain evidence="1">CCC161011</strain>
    </source>
</reference>
<evidence type="ECO:0000313" key="2">
    <source>
        <dbReference type="Proteomes" id="UP000620124"/>
    </source>
</evidence>
<accession>A0A8H6XA34</accession>
<keyword evidence="2" id="KW-1185">Reference proteome</keyword>
<comment type="caution">
    <text evidence="1">The sequence shown here is derived from an EMBL/GenBank/DDBJ whole genome shotgun (WGS) entry which is preliminary data.</text>
</comment>
<proteinExistence type="predicted"/>
<protein>
    <submittedName>
        <fullName evidence="1">Uncharacterized protein</fullName>
    </submittedName>
</protein>
<sequence length="124" mass="13332">MTYFRHVTLGPVISFFMPPTVFASSPHEMEQTLLSLSSDTSASTNSTVTSSQILSLFTGHSTSSSVLIYDSLDTAASASNKIPDPPKIPAPSKSFVLDMGMDGEEPTILPDLIPLRNQLSQLNE</sequence>
<gene>
    <name evidence="1" type="ORF">MVEN_02121000</name>
</gene>
<evidence type="ECO:0000313" key="1">
    <source>
        <dbReference type="EMBL" id="KAF7336847.1"/>
    </source>
</evidence>
<dbReference type="AlphaFoldDB" id="A0A8H6XA34"/>
<organism evidence="1 2">
    <name type="scientific">Mycena venus</name>
    <dbReference type="NCBI Taxonomy" id="2733690"/>
    <lineage>
        <taxon>Eukaryota</taxon>
        <taxon>Fungi</taxon>
        <taxon>Dikarya</taxon>
        <taxon>Basidiomycota</taxon>
        <taxon>Agaricomycotina</taxon>
        <taxon>Agaricomycetes</taxon>
        <taxon>Agaricomycetidae</taxon>
        <taxon>Agaricales</taxon>
        <taxon>Marasmiineae</taxon>
        <taxon>Mycenaceae</taxon>
        <taxon>Mycena</taxon>
    </lineage>
</organism>
<dbReference type="EMBL" id="JACAZI010000022">
    <property type="protein sequence ID" value="KAF7336847.1"/>
    <property type="molecule type" value="Genomic_DNA"/>
</dbReference>
<dbReference type="Proteomes" id="UP000620124">
    <property type="component" value="Unassembled WGS sequence"/>
</dbReference>